<dbReference type="Proteomes" id="UP000789375">
    <property type="component" value="Unassembled WGS sequence"/>
</dbReference>
<keyword evidence="2" id="KW-1185">Reference proteome</keyword>
<feature type="non-terminal residue" evidence="1">
    <location>
        <position position="49"/>
    </location>
</feature>
<gene>
    <name evidence="1" type="ORF">FMOSSE_LOCUS16193</name>
</gene>
<reference evidence="1" key="1">
    <citation type="submission" date="2021-06" db="EMBL/GenBank/DDBJ databases">
        <authorList>
            <person name="Kallberg Y."/>
            <person name="Tangrot J."/>
            <person name="Rosling A."/>
        </authorList>
    </citation>
    <scope>NUCLEOTIDE SEQUENCE</scope>
    <source>
        <strain evidence="1">87-6 pot B 2015</strain>
    </source>
</reference>
<feature type="non-terminal residue" evidence="1">
    <location>
        <position position="1"/>
    </location>
</feature>
<evidence type="ECO:0000313" key="2">
    <source>
        <dbReference type="Proteomes" id="UP000789375"/>
    </source>
</evidence>
<name>A0A9N9IMF3_FUNMO</name>
<protein>
    <submittedName>
        <fullName evidence="1">6331_t:CDS:1</fullName>
    </submittedName>
</protein>
<comment type="caution">
    <text evidence="1">The sequence shown here is derived from an EMBL/GenBank/DDBJ whole genome shotgun (WGS) entry which is preliminary data.</text>
</comment>
<dbReference type="AlphaFoldDB" id="A0A9N9IMF3"/>
<accession>A0A9N9IMF3</accession>
<dbReference type="EMBL" id="CAJVPP010020960">
    <property type="protein sequence ID" value="CAG8741734.1"/>
    <property type="molecule type" value="Genomic_DNA"/>
</dbReference>
<organism evidence="1 2">
    <name type="scientific">Funneliformis mosseae</name>
    <name type="common">Endomycorrhizal fungus</name>
    <name type="synonym">Glomus mosseae</name>
    <dbReference type="NCBI Taxonomy" id="27381"/>
    <lineage>
        <taxon>Eukaryota</taxon>
        <taxon>Fungi</taxon>
        <taxon>Fungi incertae sedis</taxon>
        <taxon>Mucoromycota</taxon>
        <taxon>Glomeromycotina</taxon>
        <taxon>Glomeromycetes</taxon>
        <taxon>Glomerales</taxon>
        <taxon>Glomeraceae</taxon>
        <taxon>Funneliformis</taxon>
    </lineage>
</organism>
<evidence type="ECO:0000313" key="1">
    <source>
        <dbReference type="EMBL" id="CAG8741734.1"/>
    </source>
</evidence>
<proteinExistence type="predicted"/>
<sequence length="49" mass="5749">LYRGEKIITLQQRAKTLDLIKKDLQKVTADLEFDLTCRNKAQTILNNWS</sequence>